<gene>
    <name evidence="3" type="ORF">EPI11_04635</name>
</gene>
<sequence length="257" mass="27292">MKNLAITVLLALAGISGYSQTSETRKISDFTNLEVKNGIEVIFTQLDSPGLIVETDSKADLQQVITENNSGTLKIYLREGNENQKTNTIHKAVKVYVAQKNVTTFKASTGSSIKLANEIKMDDVTIKLASGASFTGILDCKGKCTIKAESGSAFRGKLTADSFKANITGGACVKITGDTESSIVYCNSGSFQAGKFMSQTADVKTINASTASVYASKSISANTDSSSTITYFGEPIDINLGSNSYAIKRDNVKLALN</sequence>
<keyword evidence="1" id="KW-0732">Signal</keyword>
<feature type="signal peptide" evidence="1">
    <location>
        <begin position="1"/>
        <end position="21"/>
    </location>
</feature>
<evidence type="ECO:0000259" key="2">
    <source>
        <dbReference type="Pfam" id="PF10988"/>
    </source>
</evidence>
<organism evidence="3 4">
    <name type="scientific">Flavobacterium cerinum</name>
    <dbReference type="NCBI Taxonomy" id="2502784"/>
    <lineage>
        <taxon>Bacteria</taxon>
        <taxon>Pseudomonadati</taxon>
        <taxon>Bacteroidota</taxon>
        <taxon>Flavobacteriia</taxon>
        <taxon>Flavobacteriales</taxon>
        <taxon>Flavobacteriaceae</taxon>
        <taxon>Flavobacterium</taxon>
    </lineage>
</organism>
<evidence type="ECO:0000313" key="4">
    <source>
        <dbReference type="Proteomes" id="UP000287527"/>
    </source>
</evidence>
<dbReference type="Proteomes" id="UP000287527">
    <property type="component" value="Unassembled WGS sequence"/>
</dbReference>
<dbReference type="AlphaFoldDB" id="A0A3S4T382"/>
<dbReference type="InterPro" id="IPR021255">
    <property type="entry name" value="DUF2807"/>
</dbReference>
<reference evidence="3 4" key="1">
    <citation type="submission" date="2019-01" db="EMBL/GenBank/DDBJ databases">
        <title>Flavobacterium sp. nov.,isolated from freshwater.</title>
        <authorList>
            <person name="Zhang R."/>
            <person name="Du Z.-J."/>
        </authorList>
    </citation>
    <scope>NUCLEOTIDE SEQUENCE [LARGE SCALE GENOMIC DNA]</scope>
    <source>
        <strain evidence="3 4">1E403</strain>
    </source>
</reference>
<keyword evidence="4" id="KW-1185">Reference proteome</keyword>
<dbReference type="EMBL" id="SBII01000002">
    <property type="protein sequence ID" value="RWX02509.1"/>
    <property type="molecule type" value="Genomic_DNA"/>
</dbReference>
<dbReference type="OrthoDB" id="1334517at2"/>
<accession>A0A3S4T382</accession>
<name>A0A3S4T382_9FLAO</name>
<dbReference type="Gene3D" id="2.160.20.120">
    <property type="match status" value="1"/>
</dbReference>
<feature type="domain" description="Putative auto-transporter adhesin head GIN" evidence="2">
    <location>
        <begin position="29"/>
        <end position="235"/>
    </location>
</feature>
<proteinExistence type="predicted"/>
<protein>
    <submittedName>
        <fullName evidence="3">DUF2807 domain-containing protein</fullName>
    </submittedName>
</protein>
<dbReference type="RefSeq" id="WP_128388781.1">
    <property type="nucleotide sequence ID" value="NZ_SBII01000002.1"/>
</dbReference>
<dbReference type="Pfam" id="PF10988">
    <property type="entry name" value="DUF2807"/>
    <property type="match status" value="1"/>
</dbReference>
<feature type="chain" id="PRO_5018568880" evidence="1">
    <location>
        <begin position="22"/>
        <end position="257"/>
    </location>
</feature>
<comment type="caution">
    <text evidence="3">The sequence shown here is derived from an EMBL/GenBank/DDBJ whole genome shotgun (WGS) entry which is preliminary data.</text>
</comment>
<evidence type="ECO:0000313" key="3">
    <source>
        <dbReference type="EMBL" id="RWX02509.1"/>
    </source>
</evidence>
<evidence type="ECO:0000256" key="1">
    <source>
        <dbReference type="SAM" id="SignalP"/>
    </source>
</evidence>